<dbReference type="SUPFAM" id="SSF82861">
    <property type="entry name" value="Mechanosensitive channel protein MscS (YggB), transmembrane region"/>
    <property type="match status" value="1"/>
</dbReference>
<proteinExistence type="inferred from homology"/>
<dbReference type="InterPro" id="IPR023408">
    <property type="entry name" value="MscS_beta-dom_sf"/>
</dbReference>
<dbReference type="Gene3D" id="1.10.287.1260">
    <property type="match status" value="1"/>
</dbReference>
<dbReference type="Pfam" id="PF00924">
    <property type="entry name" value="MS_channel_2nd"/>
    <property type="match status" value="1"/>
</dbReference>
<dbReference type="InterPro" id="IPR011014">
    <property type="entry name" value="MscS_channel_TM-2"/>
</dbReference>
<feature type="domain" description="Mechanosensitive ion channel MscS" evidence="8">
    <location>
        <begin position="118"/>
        <end position="183"/>
    </location>
</feature>
<accession>A0A371ILK0</accession>
<dbReference type="Pfam" id="PF05552">
    <property type="entry name" value="MS_channel_1st_1"/>
    <property type="match status" value="1"/>
</dbReference>
<dbReference type="GO" id="GO:0008381">
    <property type="term" value="F:mechanosensitive monoatomic ion channel activity"/>
    <property type="evidence" value="ECO:0007669"/>
    <property type="project" value="InterPro"/>
</dbReference>
<dbReference type="InterPro" id="IPR008910">
    <property type="entry name" value="MSC_TM_helix"/>
</dbReference>
<evidence type="ECO:0000256" key="1">
    <source>
        <dbReference type="ARBA" id="ARBA00004651"/>
    </source>
</evidence>
<keyword evidence="4 7" id="KW-0812">Transmembrane</keyword>
<dbReference type="SUPFAM" id="SSF82689">
    <property type="entry name" value="Mechanosensitive channel protein MscS (YggB), C-terminal domain"/>
    <property type="match status" value="1"/>
</dbReference>
<keyword evidence="3" id="KW-1003">Cell membrane</keyword>
<dbReference type="InterPro" id="IPR011066">
    <property type="entry name" value="MscS_channel_C_sf"/>
</dbReference>
<dbReference type="SUPFAM" id="SSF50182">
    <property type="entry name" value="Sm-like ribonucleoproteins"/>
    <property type="match status" value="1"/>
</dbReference>
<sequence>MQNGNIEEAKDLIEKNLTLTQKLIKQVHDFFPNLVIGLAVFVIGYIIARIIRYFLIKIECKSKLDKSVVGFISQVVYFFLILVTVMASLTAMGLDPSSWVAVLSALAVGIGLGIKDNLGNIASGLMILIFKPFKVSDYVSYNNEIAGTVININLVNTCLETIDMRRVYIPNSKMTSEYVINVNENSVKKLTISFTLSYESDHKLAMDILELLLKSHKDNLNYNETAVFIDKFSLYGVDIIGRCEVLTSRYWDMYYEINKKLKSEYDKHDIHFACIDKQLVKK</sequence>
<evidence type="ECO:0000256" key="5">
    <source>
        <dbReference type="ARBA" id="ARBA00022989"/>
    </source>
</evidence>
<dbReference type="Gene3D" id="2.30.30.60">
    <property type="match status" value="1"/>
</dbReference>
<evidence type="ECO:0000259" key="9">
    <source>
        <dbReference type="Pfam" id="PF21082"/>
    </source>
</evidence>
<dbReference type="InterPro" id="IPR006685">
    <property type="entry name" value="MscS_channel_2nd"/>
</dbReference>
<dbReference type="PANTHER" id="PTHR30221:SF1">
    <property type="entry name" value="SMALL-CONDUCTANCE MECHANOSENSITIVE CHANNEL"/>
    <property type="match status" value="1"/>
</dbReference>
<dbReference type="Gene3D" id="3.30.70.100">
    <property type="match status" value="1"/>
</dbReference>
<feature type="transmembrane region" description="Helical" evidence="7">
    <location>
        <begin position="30"/>
        <end position="48"/>
    </location>
</feature>
<dbReference type="PROSITE" id="PS01246">
    <property type="entry name" value="UPF0003"/>
    <property type="match status" value="1"/>
</dbReference>
<keyword evidence="11" id="KW-1185">Reference proteome</keyword>
<dbReference type="STRING" id="1871336.BBG48_10615"/>
<evidence type="ECO:0000256" key="7">
    <source>
        <dbReference type="SAM" id="Phobius"/>
    </source>
</evidence>
<feature type="domain" description="Mechanosensitive ion channel MscS C-terminal" evidence="9">
    <location>
        <begin position="191"/>
        <end position="272"/>
    </location>
</feature>
<dbReference type="AlphaFoldDB" id="A0A371ILK0"/>
<dbReference type="RefSeq" id="WP_068913467.1">
    <property type="nucleotide sequence ID" value="NZ_MBEW02000008.1"/>
</dbReference>
<protein>
    <submittedName>
        <fullName evidence="10">Mechanosensitive ion channel family protein</fullName>
    </submittedName>
</protein>
<dbReference type="PANTHER" id="PTHR30221">
    <property type="entry name" value="SMALL-CONDUCTANCE MECHANOSENSITIVE CHANNEL"/>
    <property type="match status" value="1"/>
</dbReference>
<evidence type="ECO:0000256" key="2">
    <source>
        <dbReference type="ARBA" id="ARBA00008017"/>
    </source>
</evidence>
<dbReference type="InterPro" id="IPR049278">
    <property type="entry name" value="MS_channel_C"/>
</dbReference>
<evidence type="ECO:0000256" key="4">
    <source>
        <dbReference type="ARBA" id="ARBA00022692"/>
    </source>
</evidence>
<comment type="subcellular location">
    <subcellularLocation>
        <location evidence="1">Cell membrane</location>
        <topology evidence="1">Multi-pass membrane protein</topology>
    </subcellularLocation>
</comment>
<feature type="transmembrane region" description="Helical" evidence="7">
    <location>
        <begin position="68"/>
        <end position="91"/>
    </location>
</feature>
<evidence type="ECO:0000256" key="6">
    <source>
        <dbReference type="ARBA" id="ARBA00023136"/>
    </source>
</evidence>
<dbReference type="InterPro" id="IPR006686">
    <property type="entry name" value="MscS_channel_CS"/>
</dbReference>
<evidence type="ECO:0000256" key="3">
    <source>
        <dbReference type="ARBA" id="ARBA00022475"/>
    </source>
</evidence>
<keyword evidence="5 7" id="KW-1133">Transmembrane helix</keyword>
<gene>
    <name evidence="10" type="ORF">BBG48_005165</name>
</gene>
<evidence type="ECO:0000313" key="11">
    <source>
        <dbReference type="Proteomes" id="UP000093352"/>
    </source>
</evidence>
<dbReference type="Pfam" id="PF21082">
    <property type="entry name" value="MS_channel_3rd"/>
    <property type="match status" value="1"/>
</dbReference>
<dbReference type="GO" id="GO:0005886">
    <property type="term" value="C:plasma membrane"/>
    <property type="evidence" value="ECO:0007669"/>
    <property type="project" value="UniProtKB-SubCell"/>
</dbReference>
<name>A0A371ILK0_9FIRM</name>
<dbReference type="Proteomes" id="UP000093352">
    <property type="component" value="Unassembled WGS sequence"/>
</dbReference>
<dbReference type="EMBL" id="MBEW02000008">
    <property type="protein sequence ID" value="RDY21320.1"/>
    <property type="molecule type" value="Genomic_DNA"/>
</dbReference>
<dbReference type="InterPro" id="IPR045275">
    <property type="entry name" value="MscS_archaea/bacteria_type"/>
</dbReference>
<comment type="caution">
    <text evidence="10">The sequence shown here is derived from an EMBL/GenBank/DDBJ whole genome shotgun (WGS) entry which is preliminary data.</text>
</comment>
<evidence type="ECO:0000259" key="8">
    <source>
        <dbReference type="Pfam" id="PF00924"/>
    </source>
</evidence>
<keyword evidence="6 7" id="KW-0472">Membrane</keyword>
<dbReference type="InterPro" id="IPR010920">
    <property type="entry name" value="LSM_dom_sf"/>
</dbReference>
<organism evidence="10 11">
    <name type="scientific">Criibacterium bergeronii</name>
    <dbReference type="NCBI Taxonomy" id="1871336"/>
    <lineage>
        <taxon>Bacteria</taxon>
        <taxon>Bacillati</taxon>
        <taxon>Bacillota</taxon>
        <taxon>Clostridia</taxon>
        <taxon>Peptostreptococcales</taxon>
        <taxon>Filifactoraceae</taxon>
        <taxon>Criibacterium</taxon>
    </lineage>
</organism>
<reference evidence="10 11" key="1">
    <citation type="journal article" date="2016" name="Genome Announc.">
        <title>Draft Genome Sequence of Criibacterium bergeronii gen. nov., sp. nov., Strain CCRI-22567T, Isolated from a Vaginal Sample from a Woman with Bacterial Vaginosis.</title>
        <authorList>
            <person name="Maheux A.F."/>
            <person name="Berube E."/>
            <person name="Boudreau D.K."/>
            <person name="Raymond F."/>
            <person name="Corbeil J."/>
            <person name="Roy P.H."/>
            <person name="Boissinot M."/>
            <person name="Omar R.F."/>
        </authorList>
    </citation>
    <scope>NUCLEOTIDE SEQUENCE [LARGE SCALE GENOMIC DNA]</scope>
    <source>
        <strain evidence="10 11">CCRI-22567</strain>
    </source>
</reference>
<comment type="similarity">
    <text evidence="2">Belongs to the MscS (TC 1.A.23) family.</text>
</comment>
<evidence type="ECO:0000313" key="10">
    <source>
        <dbReference type="EMBL" id="RDY21320.1"/>
    </source>
</evidence>
<feature type="transmembrane region" description="Helical" evidence="7">
    <location>
        <begin position="97"/>
        <end position="114"/>
    </location>
</feature>